<organism evidence="1 2">
    <name type="scientific">Clostridium taeniosporum</name>
    <dbReference type="NCBI Taxonomy" id="394958"/>
    <lineage>
        <taxon>Bacteria</taxon>
        <taxon>Bacillati</taxon>
        <taxon>Bacillota</taxon>
        <taxon>Clostridia</taxon>
        <taxon>Eubacteriales</taxon>
        <taxon>Clostridiaceae</taxon>
        <taxon>Clostridium</taxon>
    </lineage>
</organism>
<reference evidence="2" key="1">
    <citation type="submission" date="2016-09" db="EMBL/GenBank/DDBJ databases">
        <title>Genomics of Clostridium taeniosporum, an organism which forms endospores with ribbon-like appendages.</title>
        <authorList>
            <person name="Walker J.R."/>
        </authorList>
    </citation>
    <scope>NUCLEOTIDE SEQUENCE [LARGE SCALE GENOMIC DNA]</scope>
    <source>
        <strain evidence="2">1/k</strain>
    </source>
</reference>
<protein>
    <submittedName>
        <fullName evidence="1">DUF2577 domain-containing protein</fullName>
    </submittedName>
</protein>
<dbReference type="RefSeq" id="WP_084023839.1">
    <property type="nucleotide sequence ID" value="NZ_CP017253.2"/>
</dbReference>
<gene>
    <name evidence="1" type="ORF">BGI42_04455</name>
</gene>
<proteinExistence type="predicted"/>
<dbReference type="Pfam" id="PF10844">
    <property type="entry name" value="DUF2577"/>
    <property type="match status" value="1"/>
</dbReference>
<dbReference type="InterPro" id="IPR022555">
    <property type="entry name" value="DUF2577"/>
</dbReference>
<dbReference type="KEGG" id="ctae:BGI42_04455"/>
<keyword evidence="2" id="KW-1185">Reference proteome</keyword>
<dbReference type="OrthoDB" id="95576at2"/>
<dbReference type="AlphaFoldDB" id="A0A1D7XNL1"/>
<evidence type="ECO:0000313" key="2">
    <source>
        <dbReference type="Proteomes" id="UP000094652"/>
    </source>
</evidence>
<dbReference type="STRING" id="394958.BGI42_04455"/>
<dbReference type="EMBL" id="CP017253">
    <property type="protein sequence ID" value="AOR24906.2"/>
    <property type="molecule type" value="Genomic_DNA"/>
</dbReference>
<dbReference type="Proteomes" id="UP000094652">
    <property type="component" value="Chromosome"/>
</dbReference>
<name>A0A1D7XNL1_9CLOT</name>
<sequence length="109" mass="12151">MASMIEIIKQASVNAINAGNPLDIEFGTIIDDNLTVRIDQKRILPKDFFVIPESLRRYEIDLKHCHIGTSSALGSIVIREGLKKGDILALLTIEKGSRFLILDKVGIYE</sequence>
<accession>A0A1D7XNL1</accession>
<evidence type="ECO:0000313" key="1">
    <source>
        <dbReference type="EMBL" id="AOR24906.2"/>
    </source>
</evidence>